<comment type="subcellular location">
    <subcellularLocation>
        <location evidence="1">Secreted</location>
    </subcellularLocation>
</comment>
<dbReference type="GO" id="GO:0031640">
    <property type="term" value="P:killing of cells of another organism"/>
    <property type="evidence" value="ECO:0007669"/>
    <property type="project" value="UniProtKB-KW"/>
</dbReference>
<protein>
    <recommendedName>
        <fullName evidence="6">MACPF domain-containing protein</fullName>
    </recommendedName>
</protein>
<proteinExistence type="predicted"/>
<reference evidence="7" key="1">
    <citation type="submission" date="2021-01" db="EMBL/GenBank/DDBJ databases">
        <authorList>
            <person name="Corre E."/>
            <person name="Pelletier E."/>
            <person name="Niang G."/>
            <person name="Scheremetjew M."/>
            <person name="Finn R."/>
            <person name="Kale V."/>
            <person name="Holt S."/>
            <person name="Cochrane G."/>
            <person name="Meng A."/>
            <person name="Brown T."/>
            <person name="Cohen L."/>
        </authorList>
    </citation>
    <scope>NUCLEOTIDE SEQUENCE</scope>
    <source>
        <strain evidence="7">Ms1</strain>
    </source>
</reference>
<accession>A0A7S1C5P8</accession>
<keyword evidence="4" id="KW-1015">Disulfide bond</keyword>
<evidence type="ECO:0000256" key="1">
    <source>
        <dbReference type="ARBA" id="ARBA00004613"/>
    </source>
</evidence>
<organism evidence="7">
    <name type="scientific">Bicosoecida sp. CB-2014</name>
    <dbReference type="NCBI Taxonomy" id="1486930"/>
    <lineage>
        <taxon>Eukaryota</taxon>
        <taxon>Sar</taxon>
        <taxon>Stramenopiles</taxon>
        <taxon>Bigyra</taxon>
        <taxon>Opalozoa</taxon>
        <taxon>Bicosoecida</taxon>
    </lineage>
</organism>
<sequence length="378" mass="41826">MHSKLLAVAALALVGSAVAMPPVLPCADTMSRGFDMLGGVQNGTTGGKQLLPVFQFHYTEGQIWSDPSDPSLTFSVPDELVATNVDSSTEYVNEGIMSTYDDWVHTEQKSFNVNAGVSMQAYNKSLSLNFKYNRESFTYKERTSTDNAASGFSKHEWALLSLESYPPQLMPINPMFSKFVDELPASVRGAADQAKYNQLVQYWGTHFPTYANFGGHVHVNTFVNKSFLATKSTSWVQNQFSLTFHYWMFDISGGGFTNRSDIHIDNAFKEAATTYIFFRGGDLTLQSNATVDAWLKTIPANPLYLNVTLSDLSTLVTDAGKATNLQKTITHYLNTGEMPTEADDFDYDAFYASIEVPEGSLEMRGVDLETPPRLRGSA</sequence>
<keyword evidence="2" id="KW-0964">Secreted</keyword>
<evidence type="ECO:0000256" key="4">
    <source>
        <dbReference type="ARBA" id="ARBA00023157"/>
    </source>
</evidence>
<dbReference type="PANTHER" id="PTHR45742:SF8">
    <property type="entry name" value="FLOCCULATION PROTEIN FLO11"/>
    <property type="match status" value="1"/>
</dbReference>
<dbReference type="Pfam" id="PF01823">
    <property type="entry name" value="MACPF"/>
    <property type="match status" value="1"/>
</dbReference>
<keyword evidence="3" id="KW-0204">Cytolysis</keyword>
<gene>
    <name evidence="7" type="ORF">BSP0115_LOCUS3594</name>
</gene>
<dbReference type="PROSITE" id="PS51412">
    <property type="entry name" value="MACPF_2"/>
    <property type="match status" value="1"/>
</dbReference>
<dbReference type="GO" id="GO:0005576">
    <property type="term" value="C:extracellular region"/>
    <property type="evidence" value="ECO:0007669"/>
    <property type="project" value="UniProtKB-SubCell"/>
</dbReference>
<dbReference type="PANTHER" id="PTHR45742">
    <property type="entry name" value="COMPLEMENT COMPONENT C6"/>
    <property type="match status" value="1"/>
</dbReference>
<evidence type="ECO:0000256" key="3">
    <source>
        <dbReference type="ARBA" id="ARBA00022852"/>
    </source>
</evidence>
<feature type="domain" description="MACPF" evidence="6">
    <location>
        <begin position="13"/>
        <end position="346"/>
    </location>
</feature>
<dbReference type="InterPro" id="IPR020864">
    <property type="entry name" value="MACPF"/>
</dbReference>
<keyword evidence="5" id="KW-0732">Signal</keyword>
<evidence type="ECO:0000256" key="5">
    <source>
        <dbReference type="SAM" id="SignalP"/>
    </source>
</evidence>
<evidence type="ECO:0000313" key="7">
    <source>
        <dbReference type="EMBL" id="CAD8910389.1"/>
    </source>
</evidence>
<dbReference type="EMBL" id="HBFS01005328">
    <property type="protein sequence ID" value="CAD8910389.1"/>
    <property type="molecule type" value="Transcribed_RNA"/>
</dbReference>
<dbReference type="AlphaFoldDB" id="A0A7S1C5P8"/>
<name>A0A7S1C5P8_9STRA</name>
<feature type="chain" id="PRO_5030672155" description="MACPF domain-containing protein" evidence="5">
    <location>
        <begin position="20"/>
        <end position="378"/>
    </location>
</feature>
<evidence type="ECO:0000256" key="2">
    <source>
        <dbReference type="ARBA" id="ARBA00022525"/>
    </source>
</evidence>
<evidence type="ECO:0000259" key="6">
    <source>
        <dbReference type="PROSITE" id="PS51412"/>
    </source>
</evidence>
<feature type="signal peptide" evidence="5">
    <location>
        <begin position="1"/>
        <end position="19"/>
    </location>
</feature>